<dbReference type="SMART" id="SM00248">
    <property type="entry name" value="ANK"/>
    <property type="match status" value="16"/>
</dbReference>
<keyword evidence="6" id="KW-1185">Reference proteome</keyword>
<evidence type="ECO:0000313" key="5">
    <source>
        <dbReference type="EMBL" id="KAK7705769.1"/>
    </source>
</evidence>
<feature type="repeat" description="ANK" evidence="3">
    <location>
        <begin position="372"/>
        <end position="404"/>
    </location>
</feature>
<gene>
    <name evidence="5" type="ORF">SLS63_014078</name>
</gene>
<accession>A0ABR1NKT5</accession>
<feature type="region of interest" description="Disordered" evidence="4">
    <location>
        <begin position="721"/>
        <end position="765"/>
    </location>
</feature>
<dbReference type="Pfam" id="PF00023">
    <property type="entry name" value="Ank"/>
    <property type="match status" value="1"/>
</dbReference>
<dbReference type="Proteomes" id="UP001430848">
    <property type="component" value="Unassembled WGS sequence"/>
</dbReference>
<feature type="compositionally biased region" description="Acidic residues" evidence="4">
    <location>
        <begin position="736"/>
        <end position="765"/>
    </location>
</feature>
<dbReference type="SUPFAM" id="SSF48403">
    <property type="entry name" value="Ankyrin repeat"/>
    <property type="match status" value="2"/>
</dbReference>
<feature type="repeat" description="ANK" evidence="3">
    <location>
        <begin position="86"/>
        <end position="118"/>
    </location>
</feature>
<reference evidence="5 6" key="1">
    <citation type="submission" date="2024-02" db="EMBL/GenBank/DDBJ databases">
        <title>De novo assembly and annotation of 12 fungi associated with fruit tree decline syndrome in Ontario, Canada.</title>
        <authorList>
            <person name="Sulman M."/>
            <person name="Ellouze W."/>
            <person name="Ilyukhin E."/>
        </authorList>
    </citation>
    <scope>NUCLEOTIDE SEQUENCE [LARGE SCALE GENOMIC DNA]</scope>
    <source>
        <strain evidence="5 6">M169</strain>
    </source>
</reference>
<feature type="repeat" description="ANK" evidence="3">
    <location>
        <begin position="54"/>
        <end position="86"/>
    </location>
</feature>
<feature type="repeat" description="ANK" evidence="3">
    <location>
        <begin position="589"/>
        <end position="612"/>
    </location>
</feature>
<comment type="caution">
    <text evidence="5">The sequence shown here is derived from an EMBL/GenBank/DDBJ whole genome shotgun (WGS) entry which is preliminary data.</text>
</comment>
<dbReference type="PANTHER" id="PTHR24198">
    <property type="entry name" value="ANKYRIN REPEAT AND PROTEIN KINASE DOMAIN-CONTAINING PROTEIN"/>
    <property type="match status" value="1"/>
</dbReference>
<keyword evidence="2 3" id="KW-0040">ANK repeat</keyword>
<organism evidence="5 6">
    <name type="scientific">Diaporthe eres</name>
    <name type="common">Phomopsis oblonga</name>
    <dbReference type="NCBI Taxonomy" id="83184"/>
    <lineage>
        <taxon>Eukaryota</taxon>
        <taxon>Fungi</taxon>
        <taxon>Dikarya</taxon>
        <taxon>Ascomycota</taxon>
        <taxon>Pezizomycotina</taxon>
        <taxon>Sordariomycetes</taxon>
        <taxon>Sordariomycetidae</taxon>
        <taxon>Diaporthales</taxon>
        <taxon>Diaporthaceae</taxon>
        <taxon>Diaporthe</taxon>
        <taxon>Diaporthe eres species complex</taxon>
    </lineage>
</organism>
<feature type="repeat" description="ANK" evidence="3">
    <location>
        <begin position="161"/>
        <end position="193"/>
    </location>
</feature>
<evidence type="ECO:0000256" key="1">
    <source>
        <dbReference type="ARBA" id="ARBA00022737"/>
    </source>
</evidence>
<keyword evidence="1" id="KW-0677">Repeat</keyword>
<evidence type="ECO:0000256" key="2">
    <source>
        <dbReference type="ARBA" id="ARBA00023043"/>
    </source>
</evidence>
<dbReference type="InterPro" id="IPR002110">
    <property type="entry name" value="Ankyrin_rpt"/>
</dbReference>
<feature type="repeat" description="ANK" evidence="3">
    <location>
        <begin position="125"/>
        <end position="157"/>
    </location>
</feature>
<protein>
    <submittedName>
        <fullName evidence="5">Uncharacterized protein</fullName>
    </submittedName>
</protein>
<feature type="repeat" description="ANK" evidence="3">
    <location>
        <begin position="302"/>
        <end position="334"/>
    </location>
</feature>
<dbReference type="PANTHER" id="PTHR24198:SF165">
    <property type="entry name" value="ANKYRIN REPEAT-CONTAINING PROTEIN-RELATED"/>
    <property type="match status" value="1"/>
</dbReference>
<dbReference type="InterPro" id="IPR036770">
    <property type="entry name" value="Ankyrin_rpt-contain_sf"/>
</dbReference>
<evidence type="ECO:0000256" key="3">
    <source>
        <dbReference type="PROSITE-ProRule" id="PRU00023"/>
    </source>
</evidence>
<evidence type="ECO:0000256" key="4">
    <source>
        <dbReference type="SAM" id="MobiDB-lite"/>
    </source>
</evidence>
<evidence type="ECO:0000313" key="6">
    <source>
        <dbReference type="Proteomes" id="UP001430848"/>
    </source>
</evidence>
<sequence length="765" mass="84563">MASTKCAGANINDCKGQVLRQAIYYGSHEALAILIDALIHADSDVVNKADDGDDTFIPVVEAAVRGYEQCVRVLLDRGADPNAVGQGGSALNQAIERRFRSLCRMLLEKGANPNGTTTDDQADNVRSMPLMRAIETGDKVLVEILLDHGAKIDVTDPSNVEYETPLLWAVKCGNVDIVSLLLERGADANLYEESPWPVSPLFLAATLISPVMVETLIKHGANIQWTKSNGWSILHAAYDSADTLSMLLQNGADINATDHNNWTTIMWAARFDHKKSLELLLKQTNPKADLEVMSKDELELEPASTALHIACQHRSRNAVHQLLEAGADINRQSGDGKFPYSFLLESQVGEDDEHCVELILKRRPNLGLADDEGNTVLHSIQSDSSLSVVMRLVEAGAPVNTFNDLGYNPVFQAVRVGNSAVARYLITVKGSQADVCHETDGGILRSAVMYCSAEVVRLLVRTGAEHSLLDPVHGESVLYSAIGDYNDRDRRNINNYRDRRNIIRYLVEEVGVDVNAAGGELVNPFMRAVIDKDEDNKHLLKYLLKHGAHVDSTDSLGRNSVHWAVLRDKLDVLKMLVKNGGDLTAGDNYGRTPLHFAAGKSSLEIVRYILDKLSKGSEASYVDVADVDGWTPLIWACRDTDGFGRAAEVLVKEYKADIRVRSEDAEWSPLKLARLHDWPYSWAIDLDPDLDAQGHEENRESHGEMHDPEHTLTDLAEYYQEIADEYPAFPNHCSEDDGESGDGSENEEQDEDDIESEEEEDDDSE</sequence>
<dbReference type="Gene3D" id="1.25.40.20">
    <property type="entry name" value="Ankyrin repeat-containing domain"/>
    <property type="match status" value="3"/>
</dbReference>
<dbReference type="EMBL" id="JAKNSF020000231">
    <property type="protein sequence ID" value="KAK7705769.1"/>
    <property type="molecule type" value="Genomic_DNA"/>
</dbReference>
<feature type="repeat" description="ANK" evidence="3">
    <location>
        <begin position="556"/>
        <end position="588"/>
    </location>
</feature>
<dbReference type="Pfam" id="PF12796">
    <property type="entry name" value="Ank_2"/>
    <property type="match status" value="4"/>
</dbReference>
<dbReference type="PROSITE" id="PS50088">
    <property type="entry name" value="ANK_REPEAT"/>
    <property type="match status" value="8"/>
</dbReference>
<dbReference type="PROSITE" id="PS50297">
    <property type="entry name" value="ANK_REP_REGION"/>
    <property type="match status" value="5"/>
</dbReference>
<name>A0ABR1NKT5_DIAER</name>
<proteinExistence type="predicted"/>